<dbReference type="AlphaFoldDB" id="A0A4Y2IWV7"/>
<dbReference type="EMBL" id="BGPR01002987">
    <property type="protein sequence ID" value="GBM82074.1"/>
    <property type="molecule type" value="Genomic_DNA"/>
</dbReference>
<proteinExistence type="predicted"/>
<evidence type="ECO:0000313" key="1">
    <source>
        <dbReference type="EMBL" id="GBM82074.1"/>
    </source>
</evidence>
<sequence>MASKMNENDSPFKKTCQVILLRSNGVWLGQTSSRSRSALVDCGRWNLNRFAVPTARCFANISSARMNGCNGAVWSFDVRAIYSHYTGNHRCTYKPTSHIDSSRSDDCK</sequence>
<protein>
    <submittedName>
        <fullName evidence="1">Uncharacterized protein</fullName>
    </submittedName>
</protein>
<evidence type="ECO:0000313" key="2">
    <source>
        <dbReference type="Proteomes" id="UP000499080"/>
    </source>
</evidence>
<name>A0A4Y2IWV7_ARAVE</name>
<organism evidence="1 2">
    <name type="scientific">Araneus ventricosus</name>
    <name type="common">Orbweaver spider</name>
    <name type="synonym">Epeira ventricosa</name>
    <dbReference type="NCBI Taxonomy" id="182803"/>
    <lineage>
        <taxon>Eukaryota</taxon>
        <taxon>Metazoa</taxon>
        <taxon>Ecdysozoa</taxon>
        <taxon>Arthropoda</taxon>
        <taxon>Chelicerata</taxon>
        <taxon>Arachnida</taxon>
        <taxon>Araneae</taxon>
        <taxon>Araneomorphae</taxon>
        <taxon>Entelegynae</taxon>
        <taxon>Araneoidea</taxon>
        <taxon>Araneidae</taxon>
        <taxon>Araneus</taxon>
    </lineage>
</organism>
<dbReference type="Proteomes" id="UP000499080">
    <property type="component" value="Unassembled WGS sequence"/>
</dbReference>
<keyword evidence="2" id="KW-1185">Reference proteome</keyword>
<gene>
    <name evidence="1" type="ORF">AVEN_97984_1</name>
</gene>
<comment type="caution">
    <text evidence="1">The sequence shown here is derived from an EMBL/GenBank/DDBJ whole genome shotgun (WGS) entry which is preliminary data.</text>
</comment>
<reference evidence="1 2" key="1">
    <citation type="journal article" date="2019" name="Sci. Rep.">
        <title>Orb-weaving spider Araneus ventricosus genome elucidates the spidroin gene catalogue.</title>
        <authorList>
            <person name="Kono N."/>
            <person name="Nakamura H."/>
            <person name="Ohtoshi R."/>
            <person name="Moran D.A.P."/>
            <person name="Shinohara A."/>
            <person name="Yoshida Y."/>
            <person name="Fujiwara M."/>
            <person name="Mori M."/>
            <person name="Tomita M."/>
            <person name="Arakawa K."/>
        </authorList>
    </citation>
    <scope>NUCLEOTIDE SEQUENCE [LARGE SCALE GENOMIC DNA]</scope>
</reference>
<accession>A0A4Y2IWV7</accession>